<sequence length="49" mass="4983">MSGTLGGAAEAGGGWADLKMVMQYAHLAPDYLAGYANNAKPWDAQAAVA</sequence>
<dbReference type="Proteomes" id="UP000515733">
    <property type="component" value="Chromosome"/>
</dbReference>
<accession>A0A6S6Y3T2</accession>
<gene>
    <name evidence="1" type="ORF">DENOEST_2775</name>
</gene>
<organism evidence="1 2">
    <name type="scientific">Denitratisoma oestradiolicum</name>
    <dbReference type="NCBI Taxonomy" id="311182"/>
    <lineage>
        <taxon>Bacteria</taxon>
        <taxon>Pseudomonadati</taxon>
        <taxon>Pseudomonadota</taxon>
        <taxon>Betaproteobacteria</taxon>
        <taxon>Nitrosomonadales</taxon>
        <taxon>Sterolibacteriaceae</taxon>
        <taxon>Denitratisoma</taxon>
    </lineage>
</organism>
<dbReference type="EMBL" id="LR778301">
    <property type="protein sequence ID" value="CAB1369940.1"/>
    <property type="molecule type" value="Genomic_DNA"/>
</dbReference>
<protein>
    <submittedName>
        <fullName evidence="1">Uncharacterized protein</fullName>
    </submittedName>
</protein>
<name>A0A6S6Y3T2_9PROT</name>
<evidence type="ECO:0000313" key="2">
    <source>
        <dbReference type="Proteomes" id="UP000515733"/>
    </source>
</evidence>
<keyword evidence="2" id="KW-1185">Reference proteome</keyword>
<dbReference type="AlphaFoldDB" id="A0A6S6Y3T2"/>
<evidence type="ECO:0000313" key="1">
    <source>
        <dbReference type="EMBL" id="CAB1369940.1"/>
    </source>
</evidence>
<dbReference type="KEGG" id="doe:DENOEST_2775"/>
<proteinExistence type="predicted"/>
<reference evidence="1 2" key="1">
    <citation type="submission" date="2020-03" db="EMBL/GenBank/DDBJ databases">
        <authorList>
            <consortium name="Genoscope - CEA"/>
            <person name="William W."/>
        </authorList>
    </citation>
    <scope>NUCLEOTIDE SEQUENCE [LARGE SCALE GENOMIC DNA]</scope>
    <source>
        <strain evidence="2">DSM 16959</strain>
    </source>
</reference>